<keyword evidence="1" id="KW-0547">Nucleotide-binding</keyword>
<dbReference type="GO" id="GO:0005524">
    <property type="term" value="F:ATP binding"/>
    <property type="evidence" value="ECO:0007669"/>
    <property type="project" value="UniProtKB-KW"/>
</dbReference>
<evidence type="ECO:0000256" key="3">
    <source>
        <dbReference type="ARBA" id="ARBA00038088"/>
    </source>
</evidence>
<dbReference type="Pfam" id="PF00004">
    <property type="entry name" value="AAA"/>
    <property type="match status" value="1"/>
</dbReference>
<dbReference type="SMART" id="SM00382">
    <property type="entry name" value="AAA"/>
    <property type="match status" value="1"/>
</dbReference>
<sequence length="513" mass="57167">MDFITEVDLYLRSKATLILILSPEEERIIDTLKMLCQNTGRSCIAWDIADGFQPIIGNAAPKGGRDALTVLEQIEKADPQEPCLFILKDYHEFWNNSSIKRKLCTLAETLKFSKKSIIITAAGAEIPSELINESVILDYPLPYITQLEEVLDKLQLTPGVEIRLSPSGKEKLLQAALGLTASQAQRVFAKSIVSRGFLSEADIDFVSQEKKQIIREVEALEYTDTDETPADVGGLGALKQWLNLREQAFGHEAAAYGLPAPKGVALIGIPGTGKSLTAKMISRLWHLPLLRLDVGALFGSLVGESEERVRRALSIVEIIAPCILWIDELEKALSHGGLDAGTSTRVFGSLLTWMQEKTAPVFVVATANDITALPPELLRRGRFDEVFFLDLPTESERKEIFEVHILKRKRLPDAYDLQRLAQASRGYVGSEIEQAVIDAMYIGFNDHRREFTTEDILAALQKQVPISISQRENVEKLRDWLREGRAQSASFRDSSVAESQFVPIQIEIKTLPE</sequence>
<keyword evidence="7" id="KW-1185">Reference proteome</keyword>
<dbReference type="Gene3D" id="3.40.50.300">
    <property type="entry name" value="P-loop containing nucleotide triphosphate hydrolases"/>
    <property type="match status" value="1"/>
</dbReference>
<dbReference type="SUPFAM" id="SSF52540">
    <property type="entry name" value="P-loop containing nucleoside triphosphate hydrolases"/>
    <property type="match status" value="1"/>
</dbReference>
<dbReference type="PANTHER" id="PTHR42960:SF1">
    <property type="entry name" value="YCF46 PROTEIN"/>
    <property type="match status" value="1"/>
</dbReference>
<reference evidence="6" key="1">
    <citation type="journal article" date="2015" name="Genome Announc.">
        <title>Draft Genome Sequence of Anaerolineae Strain TC1, a Novel Isolate from a Methanogenic Wastewater Treatment System.</title>
        <authorList>
            <person name="Matsuura N."/>
            <person name="Tourlousse D.M."/>
            <person name="Sun L."/>
            <person name="Toyonaga M."/>
            <person name="Kuroda K."/>
            <person name="Ohashi A."/>
            <person name="Cruz R."/>
            <person name="Yamaguchi T."/>
            <person name="Sekiguchi Y."/>
        </authorList>
    </citation>
    <scope>NUCLEOTIDE SEQUENCE [LARGE SCALE GENOMIC DNA]</scope>
    <source>
        <strain evidence="6">TC1</strain>
    </source>
</reference>
<dbReference type="CDD" id="cd19507">
    <property type="entry name" value="RecA-like_Ycf46-like"/>
    <property type="match status" value="1"/>
</dbReference>
<dbReference type="InterPro" id="IPR052381">
    <property type="entry name" value="AAA_domain_protein"/>
</dbReference>
<proteinExistence type="inferred from homology"/>
<dbReference type="RefSeq" id="WP_062279082.1">
    <property type="nucleotide sequence ID" value="NZ_DF968181.1"/>
</dbReference>
<dbReference type="Gene3D" id="1.10.8.60">
    <property type="match status" value="1"/>
</dbReference>
<dbReference type="PANTHER" id="PTHR42960">
    <property type="entry name" value="YCF46 PROTEIN"/>
    <property type="match status" value="1"/>
</dbReference>
<evidence type="ECO:0000256" key="2">
    <source>
        <dbReference type="ARBA" id="ARBA00022840"/>
    </source>
</evidence>
<evidence type="ECO:0000313" key="7">
    <source>
        <dbReference type="Proteomes" id="UP000053370"/>
    </source>
</evidence>
<dbReference type="EMBL" id="DF968181">
    <property type="protein sequence ID" value="GAP40081.1"/>
    <property type="molecule type" value="Genomic_DNA"/>
</dbReference>
<feature type="domain" description="AAA+ ATPase" evidence="5">
    <location>
        <begin position="260"/>
        <end position="393"/>
    </location>
</feature>
<keyword evidence="2" id="KW-0067">ATP-binding</keyword>
<evidence type="ECO:0000256" key="1">
    <source>
        <dbReference type="ARBA" id="ARBA00022741"/>
    </source>
</evidence>
<evidence type="ECO:0000256" key="4">
    <source>
        <dbReference type="ARBA" id="ARBA00040480"/>
    </source>
</evidence>
<dbReference type="Proteomes" id="UP000053370">
    <property type="component" value="Unassembled WGS sequence"/>
</dbReference>
<protein>
    <recommendedName>
        <fullName evidence="4">Uncharacterized AAA domain-containing protein ycf46</fullName>
    </recommendedName>
</protein>
<dbReference type="STRING" id="1678840.ATC1_1346"/>
<gene>
    <name evidence="6" type="ORF">ATC1_1346</name>
</gene>
<comment type="similarity">
    <text evidence="3">Belongs to the AAA ATPase family. Highly divergent.</text>
</comment>
<dbReference type="AlphaFoldDB" id="A0A0S7BRT0"/>
<dbReference type="OrthoDB" id="9806903at2"/>
<accession>A0A0S7BRT0</accession>
<dbReference type="InterPro" id="IPR003593">
    <property type="entry name" value="AAA+_ATPase"/>
</dbReference>
<evidence type="ECO:0000259" key="5">
    <source>
        <dbReference type="SMART" id="SM00382"/>
    </source>
</evidence>
<organism evidence="6">
    <name type="scientific">Flexilinea flocculi</name>
    <dbReference type="NCBI Taxonomy" id="1678840"/>
    <lineage>
        <taxon>Bacteria</taxon>
        <taxon>Bacillati</taxon>
        <taxon>Chloroflexota</taxon>
        <taxon>Anaerolineae</taxon>
        <taxon>Anaerolineales</taxon>
        <taxon>Anaerolineaceae</taxon>
        <taxon>Flexilinea</taxon>
    </lineage>
</organism>
<evidence type="ECO:0000313" key="6">
    <source>
        <dbReference type="EMBL" id="GAP40081.1"/>
    </source>
</evidence>
<dbReference type="PATRIC" id="fig|1678840.3.peg.1254"/>
<dbReference type="InterPro" id="IPR003959">
    <property type="entry name" value="ATPase_AAA_core"/>
</dbReference>
<dbReference type="GO" id="GO:0016887">
    <property type="term" value="F:ATP hydrolysis activity"/>
    <property type="evidence" value="ECO:0007669"/>
    <property type="project" value="InterPro"/>
</dbReference>
<name>A0A0S7BRT0_9CHLR</name>
<dbReference type="InterPro" id="IPR027417">
    <property type="entry name" value="P-loop_NTPase"/>
</dbReference>